<reference evidence="1 2" key="1">
    <citation type="submission" date="2017-11" db="EMBL/GenBank/DDBJ databases">
        <title>Bacterial isolate from king chilli rhizosphere.</title>
        <authorList>
            <person name="Takhelmayum P."/>
            <person name="Sarangthem I."/>
        </authorList>
    </citation>
    <scope>NUCLEOTIDE SEQUENCE [LARGE SCALE GENOMIC DNA]</scope>
    <source>
        <strain evidence="2">t26</strain>
    </source>
</reference>
<sequence>MIFVPTGRFVAAATLTLRFRTEPSFLGASDEPLRFAAGSRANTMVVTKALSQDVMVLAFVPLFADPQGVAQSPLQSTYSHGIHFKITSQLVMMDSIH</sequence>
<name>A0A2M9PZ16_9BACI</name>
<dbReference type="Proteomes" id="UP000232101">
    <property type="component" value="Unassembled WGS sequence"/>
</dbReference>
<evidence type="ECO:0000313" key="2">
    <source>
        <dbReference type="Proteomes" id="UP000232101"/>
    </source>
</evidence>
<accession>A0A2M9PZ16</accession>
<protein>
    <submittedName>
        <fullName evidence="1">Uncharacterized protein</fullName>
    </submittedName>
</protein>
<gene>
    <name evidence="1" type="ORF">CWD94_24985</name>
</gene>
<dbReference type="AlphaFoldDB" id="A0A2M9PZ16"/>
<evidence type="ECO:0000313" key="1">
    <source>
        <dbReference type="EMBL" id="PJO41056.1"/>
    </source>
</evidence>
<organism evidence="1 2">
    <name type="scientific">Lysinibacillus xylanilyticus</name>
    <dbReference type="NCBI Taxonomy" id="582475"/>
    <lineage>
        <taxon>Bacteria</taxon>
        <taxon>Bacillati</taxon>
        <taxon>Bacillota</taxon>
        <taxon>Bacilli</taxon>
        <taxon>Bacillales</taxon>
        <taxon>Bacillaceae</taxon>
        <taxon>Lysinibacillus</taxon>
    </lineage>
</organism>
<dbReference type="EMBL" id="PHQY01000684">
    <property type="protein sequence ID" value="PJO41056.1"/>
    <property type="molecule type" value="Genomic_DNA"/>
</dbReference>
<proteinExistence type="predicted"/>
<comment type="caution">
    <text evidence="1">The sequence shown here is derived from an EMBL/GenBank/DDBJ whole genome shotgun (WGS) entry which is preliminary data.</text>
</comment>